<feature type="short sequence motif" description="GXGXXG" evidence="3">
    <location>
        <begin position="9"/>
        <end position="14"/>
    </location>
</feature>
<feature type="active site" description="Proton acceptor" evidence="3">
    <location>
        <position position="195"/>
    </location>
</feature>
<gene>
    <name evidence="5" type="ORF">GFH32_10345</name>
</gene>
<evidence type="ECO:0000256" key="2">
    <source>
        <dbReference type="ARBA" id="ARBA00023098"/>
    </source>
</evidence>
<dbReference type="InterPro" id="IPR002641">
    <property type="entry name" value="PNPLA_dom"/>
</dbReference>
<dbReference type="GO" id="GO:0016042">
    <property type="term" value="P:lipid catabolic process"/>
    <property type="evidence" value="ECO:0007669"/>
    <property type="project" value="UniProtKB-UniRule"/>
</dbReference>
<evidence type="ECO:0000313" key="5">
    <source>
        <dbReference type="EMBL" id="QGA26701.1"/>
    </source>
</evidence>
<evidence type="ECO:0000256" key="1">
    <source>
        <dbReference type="ARBA" id="ARBA00010240"/>
    </source>
</evidence>
<dbReference type="PANTHER" id="PTHR32176">
    <property type="entry name" value="XYLOSE ISOMERASE"/>
    <property type="match status" value="1"/>
</dbReference>
<dbReference type="PROSITE" id="PS51635">
    <property type="entry name" value="PNPLA"/>
    <property type="match status" value="1"/>
</dbReference>
<dbReference type="AlphaFoldDB" id="A0A5Q0QCT8"/>
<organism evidence="5 6">
    <name type="scientific">Sphingobacterium zhuxiongii</name>
    <dbReference type="NCBI Taxonomy" id="2662364"/>
    <lineage>
        <taxon>Bacteria</taxon>
        <taxon>Pseudomonadati</taxon>
        <taxon>Bacteroidota</taxon>
        <taxon>Sphingobacteriia</taxon>
        <taxon>Sphingobacteriales</taxon>
        <taxon>Sphingobacteriaceae</taxon>
        <taxon>Sphingobacterium</taxon>
    </lineage>
</organism>
<dbReference type="GO" id="GO:0004620">
    <property type="term" value="F:phospholipase activity"/>
    <property type="evidence" value="ECO:0007669"/>
    <property type="project" value="TreeGrafter"/>
</dbReference>
<dbReference type="Gene3D" id="3.40.1090.10">
    <property type="entry name" value="Cytosolic phospholipase A2 catalytic domain"/>
    <property type="match status" value="1"/>
</dbReference>
<feature type="short sequence motif" description="GXSXG" evidence="3">
    <location>
        <begin position="48"/>
        <end position="52"/>
    </location>
</feature>
<keyword evidence="2 3" id="KW-0443">Lipid metabolism</keyword>
<keyword evidence="6" id="KW-1185">Reference proteome</keyword>
<dbReference type="PANTHER" id="PTHR32176:SF92">
    <property type="entry name" value="XYLOSE ISOMERASE"/>
    <property type="match status" value="1"/>
</dbReference>
<comment type="similarity">
    <text evidence="1">Belongs to the patatin family.</text>
</comment>
<feature type="domain" description="PNPLA" evidence="4">
    <location>
        <begin position="5"/>
        <end position="208"/>
    </location>
</feature>
<protein>
    <submittedName>
        <fullName evidence="5">Patatin</fullName>
    </submittedName>
</protein>
<evidence type="ECO:0000256" key="3">
    <source>
        <dbReference type="PROSITE-ProRule" id="PRU01161"/>
    </source>
</evidence>
<dbReference type="SUPFAM" id="SSF52151">
    <property type="entry name" value="FabD/lysophospholipase-like"/>
    <property type="match status" value="1"/>
</dbReference>
<dbReference type="GO" id="GO:0047372">
    <property type="term" value="F:monoacylglycerol lipase activity"/>
    <property type="evidence" value="ECO:0007669"/>
    <property type="project" value="TreeGrafter"/>
</dbReference>
<reference evidence="5 6" key="1">
    <citation type="submission" date="2019-10" db="EMBL/GenBank/DDBJ databases">
        <authorList>
            <person name="Dong K."/>
        </authorList>
    </citation>
    <scope>NUCLEOTIDE SEQUENCE [LARGE SCALE GENOMIC DNA]</scope>
    <source>
        <strain evidence="6">dk4302</strain>
    </source>
</reference>
<evidence type="ECO:0000259" key="4">
    <source>
        <dbReference type="PROSITE" id="PS51635"/>
    </source>
</evidence>
<sequence>MKRILSIDGGGIRGIIPGMLVVSLEERIQRITKKPEAHIADYFEFFAGTSTGGILVALLLCPDPENNNRPKYTAKQAVDIYLQHGTGIFTTSSWRRFLNQFGLLTELYDVNVLEKTLNDYFGDLKLSQLIKPCLMTAYNIELRKNHLFRQQKAISHGLSRDFLLKDVCRATTAAPTYFAVAQIFSLAGTRYPLLDGGVFAHNPSICALIEVLKTFQTFDISDVHILSLGTGLAKNAYNYDDFKKKKAISIGPALVDIMSSGSSESNDFFLRQLFRSVQKSSNYIRLEPTNLSSIEPSLDAASATNIQKLVSLADKLISDNEDLLEALAKDLVADKLKTEEKLEKEGYSVWKFLRDKL</sequence>
<dbReference type="InterPro" id="IPR016035">
    <property type="entry name" value="Acyl_Trfase/lysoPLipase"/>
</dbReference>
<feature type="active site" description="Nucleophile" evidence="3">
    <location>
        <position position="50"/>
    </location>
</feature>
<dbReference type="EMBL" id="CP045652">
    <property type="protein sequence ID" value="QGA26701.1"/>
    <property type="molecule type" value="Genomic_DNA"/>
</dbReference>
<dbReference type="KEGG" id="sphe:GFH32_10345"/>
<evidence type="ECO:0000313" key="6">
    <source>
        <dbReference type="Proteomes" id="UP000326921"/>
    </source>
</evidence>
<dbReference type="Pfam" id="PF01734">
    <property type="entry name" value="Patatin"/>
    <property type="match status" value="1"/>
</dbReference>
<accession>A0A5Q0QCT8</accession>
<proteinExistence type="inferred from homology"/>
<keyword evidence="3" id="KW-0442">Lipid degradation</keyword>
<name>A0A5Q0QCT8_9SPHI</name>
<keyword evidence="3" id="KW-0378">Hydrolase</keyword>
<dbReference type="Proteomes" id="UP000326921">
    <property type="component" value="Chromosome"/>
</dbReference>
<feature type="short sequence motif" description="DGA/G" evidence="3">
    <location>
        <begin position="195"/>
        <end position="197"/>
    </location>
</feature>
<dbReference type="RefSeq" id="WP_153511551.1">
    <property type="nucleotide sequence ID" value="NZ_CP045652.1"/>
</dbReference>